<dbReference type="PANTHER" id="PTHR11552">
    <property type="entry name" value="GLUCOSE-METHANOL-CHOLINE GMC OXIDOREDUCTASE"/>
    <property type="match status" value="1"/>
</dbReference>
<name>A0A653CQZ6_CALMS</name>
<keyword evidence="3" id="KW-0285">Flavoprotein</keyword>
<evidence type="ECO:0000256" key="4">
    <source>
        <dbReference type="ARBA" id="ARBA00022827"/>
    </source>
</evidence>
<feature type="non-terminal residue" evidence="6">
    <location>
        <position position="1"/>
    </location>
</feature>
<dbReference type="InterPro" id="IPR000172">
    <property type="entry name" value="GMC_OxRdtase_N"/>
</dbReference>
<dbReference type="GO" id="GO:0050660">
    <property type="term" value="F:flavin adenine dinucleotide binding"/>
    <property type="evidence" value="ECO:0007669"/>
    <property type="project" value="InterPro"/>
</dbReference>
<comment type="similarity">
    <text evidence="2">Belongs to the GMC oxidoreductase family.</text>
</comment>
<evidence type="ECO:0000259" key="5">
    <source>
        <dbReference type="Pfam" id="PF00732"/>
    </source>
</evidence>
<proteinExistence type="inferred from homology"/>
<dbReference type="Pfam" id="PF00732">
    <property type="entry name" value="GMC_oxred_N"/>
    <property type="match status" value="1"/>
</dbReference>
<keyword evidence="4" id="KW-0274">FAD</keyword>
<dbReference type="OrthoDB" id="5428259at2759"/>
<feature type="domain" description="Glucose-methanol-choline oxidoreductase N-terminal" evidence="5">
    <location>
        <begin position="54"/>
        <end position="95"/>
    </location>
</feature>
<reference evidence="6 7" key="1">
    <citation type="submission" date="2019-01" db="EMBL/GenBank/DDBJ databases">
        <authorList>
            <person name="Sayadi A."/>
        </authorList>
    </citation>
    <scope>NUCLEOTIDE SEQUENCE [LARGE SCALE GENOMIC DNA]</scope>
</reference>
<gene>
    <name evidence="6" type="ORF">CALMAC_LOCUS11140</name>
</gene>
<dbReference type="EMBL" id="CAACVG010008567">
    <property type="protein sequence ID" value="VEN50338.1"/>
    <property type="molecule type" value="Genomic_DNA"/>
</dbReference>
<accession>A0A653CQZ6</accession>
<dbReference type="Proteomes" id="UP000410492">
    <property type="component" value="Unassembled WGS sequence"/>
</dbReference>
<dbReference type="AlphaFoldDB" id="A0A653CQZ6"/>
<dbReference type="Gene3D" id="3.50.50.60">
    <property type="entry name" value="FAD/NAD(P)-binding domain"/>
    <property type="match status" value="1"/>
</dbReference>
<dbReference type="InterPro" id="IPR036188">
    <property type="entry name" value="FAD/NAD-bd_sf"/>
</dbReference>
<evidence type="ECO:0000313" key="6">
    <source>
        <dbReference type="EMBL" id="VEN50338.1"/>
    </source>
</evidence>
<organism evidence="6 7">
    <name type="scientific">Callosobruchus maculatus</name>
    <name type="common">Southern cowpea weevil</name>
    <name type="synonym">Pulse bruchid</name>
    <dbReference type="NCBI Taxonomy" id="64391"/>
    <lineage>
        <taxon>Eukaryota</taxon>
        <taxon>Metazoa</taxon>
        <taxon>Ecdysozoa</taxon>
        <taxon>Arthropoda</taxon>
        <taxon>Hexapoda</taxon>
        <taxon>Insecta</taxon>
        <taxon>Pterygota</taxon>
        <taxon>Neoptera</taxon>
        <taxon>Endopterygota</taxon>
        <taxon>Coleoptera</taxon>
        <taxon>Polyphaga</taxon>
        <taxon>Cucujiformia</taxon>
        <taxon>Chrysomeloidea</taxon>
        <taxon>Chrysomelidae</taxon>
        <taxon>Bruchinae</taxon>
        <taxon>Bruchini</taxon>
        <taxon>Callosobruchus</taxon>
    </lineage>
</organism>
<keyword evidence="7" id="KW-1185">Reference proteome</keyword>
<dbReference type="InterPro" id="IPR012132">
    <property type="entry name" value="GMC_OxRdtase"/>
</dbReference>
<comment type="cofactor">
    <cofactor evidence="1">
        <name>FAD</name>
        <dbReference type="ChEBI" id="CHEBI:57692"/>
    </cofactor>
</comment>
<evidence type="ECO:0000256" key="3">
    <source>
        <dbReference type="ARBA" id="ARBA00022630"/>
    </source>
</evidence>
<evidence type="ECO:0000256" key="2">
    <source>
        <dbReference type="ARBA" id="ARBA00010790"/>
    </source>
</evidence>
<dbReference type="PANTHER" id="PTHR11552:SF147">
    <property type="entry name" value="CHOLINE DEHYDROGENASE, MITOCHONDRIAL"/>
    <property type="match status" value="1"/>
</dbReference>
<evidence type="ECO:0000256" key="1">
    <source>
        <dbReference type="ARBA" id="ARBA00001974"/>
    </source>
</evidence>
<protein>
    <recommendedName>
        <fullName evidence="5">Glucose-methanol-choline oxidoreductase N-terminal domain-containing protein</fullName>
    </recommendedName>
</protein>
<dbReference type="GO" id="GO:0016614">
    <property type="term" value="F:oxidoreductase activity, acting on CH-OH group of donors"/>
    <property type="evidence" value="ECO:0007669"/>
    <property type="project" value="InterPro"/>
</dbReference>
<sequence length="141" mass="15375">TTYNKDQTGYDGNAGGSVYVDDLPYKTELPKILLKAVKDLGFSMIDNMNTAKQAGVINTPTILMRSGVGPRKHLKEVGIAPRVDLPVGENLQDHITTGFDLVEALGLRLVELIGFIATTKGIPKENSIRPDLQLMIMPLEL</sequence>
<dbReference type="SUPFAM" id="SSF51905">
    <property type="entry name" value="FAD/NAD(P)-binding domain"/>
    <property type="match status" value="1"/>
</dbReference>
<evidence type="ECO:0000313" key="7">
    <source>
        <dbReference type="Proteomes" id="UP000410492"/>
    </source>
</evidence>